<organism evidence="2">
    <name type="scientific">Siphoviridae sp. ctEJj1</name>
    <dbReference type="NCBI Taxonomy" id="2825395"/>
    <lineage>
        <taxon>Viruses</taxon>
        <taxon>Duplodnaviria</taxon>
        <taxon>Heunggongvirae</taxon>
        <taxon>Uroviricota</taxon>
        <taxon>Caudoviricetes</taxon>
    </lineage>
</organism>
<proteinExistence type="inferred from homology"/>
<dbReference type="SUPFAM" id="SSF143120">
    <property type="entry name" value="YefM-like"/>
    <property type="match status" value="1"/>
</dbReference>
<sequence>MGTINNQILNFADKLIPISDFSKGKTAQIFEDVKNNNAEYIVLKNNQPTALVISIDNYREMADKAAKMELLLDKIEEKRLLGIANERISDGHETTDFNDVITELGFTEEEIYNGIDDVEFE</sequence>
<accession>A0A8S5U6D8</accession>
<name>A0A8S5U6D8_9CAUD</name>
<evidence type="ECO:0000313" key="2">
    <source>
        <dbReference type="EMBL" id="DAF90049.1"/>
    </source>
</evidence>
<dbReference type="EMBL" id="BK016020">
    <property type="protein sequence ID" value="DAF90049.1"/>
    <property type="molecule type" value="Genomic_DNA"/>
</dbReference>
<evidence type="ECO:0000256" key="1">
    <source>
        <dbReference type="ARBA" id="ARBA00009981"/>
    </source>
</evidence>
<comment type="similarity">
    <text evidence="1">Belongs to the phD/YefM antitoxin family.</text>
</comment>
<reference evidence="2" key="1">
    <citation type="journal article" date="2021" name="Proc. Natl. Acad. Sci. U.S.A.">
        <title>A Catalog of Tens of Thousands of Viruses from Human Metagenomes Reveals Hidden Associations with Chronic Diseases.</title>
        <authorList>
            <person name="Tisza M.J."/>
            <person name="Buck C.B."/>
        </authorList>
    </citation>
    <scope>NUCLEOTIDE SEQUENCE</scope>
    <source>
        <strain evidence="2">CtEJj1</strain>
    </source>
</reference>
<protein>
    <submittedName>
        <fullName evidence="2">Antitoxin</fullName>
    </submittedName>
</protein>
<dbReference type="InterPro" id="IPR036165">
    <property type="entry name" value="YefM-like_sf"/>
</dbReference>